<protein>
    <submittedName>
        <fullName evidence="1">Uncharacterized protein</fullName>
    </submittedName>
</protein>
<proteinExistence type="predicted"/>
<evidence type="ECO:0000313" key="2">
    <source>
        <dbReference type="Proteomes" id="UP000825598"/>
    </source>
</evidence>
<sequence length="98" mass="11142">MSDDQTQNRVQEILTAAVADLDPSDRAERIAWCHATGQHGVRMYPSDDDDLLDFRWGGRTLAMVHRDVLTDDGPIQREFISEDTVPDTVPAEWTDETR</sequence>
<accession>A0ACD1FIR0</accession>
<dbReference type="Proteomes" id="UP000825598">
    <property type="component" value="Chromosome"/>
</dbReference>
<keyword evidence="2" id="KW-1185">Reference proteome</keyword>
<dbReference type="EMBL" id="CP081673">
    <property type="protein sequence ID" value="QZH66931.1"/>
    <property type="molecule type" value="Genomic_DNA"/>
</dbReference>
<evidence type="ECO:0000313" key="1">
    <source>
        <dbReference type="EMBL" id="QZH66931.1"/>
    </source>
</evidence>
<name>A0ACD1FIR0_MYCFR</name>
<reference evidence="1" key="1">
    <citation type="submission" date="2021-07" db="EMBL/GenBank/DDBJ databases">
        <title>Complete Genome Sequences of Mycobacterium farcinogenes Isolated from Clinical Specimens from Patients in Thailand.</title>
        <authorList>
            <person name="Sodsai P."/>
        </authorList>
    </citation>
    <scope>NUCLEOTIDE SEQUENCE</scope>
    <source>
        <strain evidence="1">BKK/CU-MFGFA-001</strain>
    </source>
</reference>
<gene>
    <name evidence="1" type="ORF">K6L26_04405</name>
</gene>
<organism evidence="1 2">
    <name type="scientific">Mycolicibacterium farcinogenes</name>
    <name type="common">Mycobacterium farcinogenes</name>
    <dbReference type="NCBI Taxonomy" id="1802"/>
    <lineage>
        <taxon>Bacteria</taxon>
        <taxon>Bacillati</taxon>
        <taxon>Actinomycetota</taxon>
        <taxon>Actinomycetes</taxon>
        <taxon>Mycobacteriales</taxon>
        <taxon>Mycobacteriaceae</taxon>
        <taxon>Mycolicibacterium</taxon>
    </lineage>
</organism>